<dbReference type="GO" id="GO:0000155">
    <property type="term" value="F:phosphorelay sensor kinase activity"/>
    <property type="evidence" value="ECO:0007669"/>
    <property type="project" value="InterPro"/>
</dbReference>
<keyword evidence="9" id="KW-0472">Membrane</keyword>
<evidence type="ECO:0000313" key="11">
    <source>
        <dbReference type="EMBL" id="QSX29697.1"/>
    </source>
</evidence>
<keyword evidence="5" id="KW-0808">Transferase</keyword>
<feature type="transmembrane region" description="Helical" evidence="9">
    <location>
        <begin position="45"/>
        <end position="63"/>
    </location>
</feature>
<dbReference type="PANTHER" id="PTHR44936:SF10">
    <property type="entry name" value="SENSOR PROTEIN RSTB"/>
    <property type="match status" value="1"/>
</dbReference>
<dbReference type="KEGG" id="scyp:JYB88_16125"/>
<dbReference type="EMBL" id="CP071504">
    <property type="protein sequence ID" value="QSX29697.1"/>
    <property type="molecule type" value="Genomic_DNA"/>
</dbReference>
<accession>A0A975AJV2</accession>
<evidence type="ECO:0000256" key="7">
    <source>
        <dbReference type="ARBA" id="ARBA00022777"/>
    </source>
</evidence>
<evidence type="ECO:0000256" key="6">
    <source>
        <dbReference type="ARBA" id="ARBA00022741"/>
    </source>
</evidence>
<keyword evidence="9" id="KW-0812">Transmembrane</keyword>
<feature type="transmembrane region" description="Helical" evidence="9">
    <location>
        <begin position="21"/>
        <end position="39"/>
    </location>
</feature>
<reference evidence="11 12" key="1">
    <citation type="submission" date="2021-03" db="EMBL/GenBank/DDBJ databases">
        <title>Novel species identification of genus Shewanella.</title>
        <authorList>
            <person name="Liu G."/>
            <person name="Zhang Q."/>
        </authorList>
    </citation>
    <scope>NUCLEOTIDE SEQUENCE [LARGE SCALE GENOMIC DNA]</scope>
    <source>
        <strain evidence="11 12">FJAT-53726</strain>
    </source>
</reference>
<evidence type="ECO:0000256" key="8">
    <source>
        <dbReference type="ARBA" id="ARBA00022840"/>
    </source>
</evidence>
<keyword evidence="6" id="KW-0547">Nucleotide-binding</keyword>
<dbReference type="SUPFAM" id="SSF47384">
    <property type="entry name" value="Homodimeric domain of signal transducing histidine kinase"/>
    <property type="match status" value="1"/>
</dbReference>
<dbReference type="GO" id="GO:0005886">
    <property type="term" value="C:plasma membrane"/>
    <property type="evidence" value="ECO:0007669"/>
    <property type="project" value="UniProtKB-SubCell"/>
</dbReference>
<evidence type="ECO:0000313" key="12">
    <source>
        <dbReference type="Proteomes" id="UP000663281"/>
    </source>
</evidence>
<dbReference type="Pfam" id="PF02518">
    <property type="entry name" value="HATPase_c"/>
    <property type="match status" value="1"/>
</dbReference>
<keyword evidence="4" id="KW-1003">Cell membrane</keyword>
<dbReference type="Gene3D" id="3.30.565.10">
    <property type="entry name" value="Histidine kinase-like ATPase, C-terminal domain"/>
    <property type="match status" value="1"/>
</dbReference>
<evidence type="ECO:0000256" key="4">
    <source>
        <dbReference type="ARBA" id="ARBA00022475"/>
    </source>
</evidence>
<comment type="subcellular location">
    <subcellularLocation>
        <location evidence="2">Cell membrane</location>
        <topology evidence="2">Multi-pass membrane protein</topology>
    </subcellularLocation>
</comment>
<evidence type="ECO:0000256" key="5">
    <source>
        <dbReference type="ARBA" id="ARBA00022679"/>
    </source>
</evidence>
<dbReference type="RefSeq" id="WP_207324772.1">
    <property type="nucleotide sequence ID" value="NZ_CP071504.1"/>
</dbReference>
<dbReference type="AlphaFoldDB" id="A0A975AJV2"/>
<name>A0A975AJV2_9GAMM</name>
<sequence>MTPIRSSPPLAADQLTLLRGLGLVLQLQLTFVGADALGLTLQQAPLLYVFALELAYLGLTIGLRQQLLRSHASLFAVLLMDSVLWIAWLYFSGGATNAFISLLLLPIAIAAVTLPSWAPWSLAGLTVLAYSLMLFLASGEPQGHQHHGAAQGTLLSPHYLGMWLNFLISAWVLTTSVALIARRLRSRDAELAAMRESQLRQEQLLALGTASAQMSHQLATPLASLRLLLDELKDGAPLAEVVTEMDRAMGRCEASLNDLRQATEAIRERRKQSMTVAQLLHGLRQQVLLQMPGVKLHQDCDAVLAKRLLQVDVSLLPSLLALVDNGAKASQAAGQDAGIWLEARLAGLDRLQLDVRDRGAGIDPERLHQLGAKPVKSKDGLGLALLLSHASLERLGGELHLGNAPQGGGLARVHLQLEAEA</sequence>
<keyword evidence="9" id="KW-1133">Transmembrane helix</keyword>
<dbReference type="EC" id="2.7.13.3" evidence="3"/>
<dbReference type="InterPro" id="IPR036890">
    <property type="entry name" value="HATPase_C_sf"/>
</dbReference>
<dbReference type="GO" id="GO:0005524">
    <property type="term" value="F:ATP binding"/>
    <property type="evidence" value="ECO:0007669"/>
    <property type="project" value="UniProtKB-KW"/>
</dbReference>
<evidence type="ECO:0000256" key="9">
    <source>
        <dbReference type="SAM" id="Phobius"/>
    </source>
</evidence>
<dbReference type="InterPro" id="IPR005467">
    <property type="entry name" value="His_kinase_dom"/>
</dbReference>
<dbReference type="PANTHER" id="PTHR44936">
    <property type="entry name" value="SENSOR PROTEIN CREC"/>
    <property type="match status" value="1"/>
</dbReference>
<dbReference type="Gene3D" id="1.10.287.130">
    <property type="match status" value="1"/>
</dbReference>
<dbReference type="InterPro" id="IPR050980">
    <property type="entry name" value="2C_sensor_his_kinase"/>
</dbReference>
<feature type="transmembrane region" description="Helical" evidence="9">
    <location>
        <begin position="159"/>
        <end position="181"/>
    </location>
</feature>
<dbReference type="InterPro" id="IPR036097">
    <property type="entry name" value="HisK_dim/P_sf"/>
</dbReference>
<dbReference type="InterPro" id="IPR003594">
    <property type="entry name" value="HATPase_dom"/>
</dbReference>
<gene>
    <name evidence="11" type="ORF">JYB88_16125</name>
</gene>
<dbReference type="CDD" id="cd00082">
    <property type="entry name" value="HisKA"/>
    <property type="match status" value="1"/>
</dbReference>
<dbReference type="Pfam" id="PF00512">
    <property type="entry name" value="HisKA"/>
    <property type="match status" value="1"/>
</dbReference>
<keyword evidence="8" id="KW-0067">ATP-binding</keyword>
<evidence type="ECO:0000256" key="3">
    <source>
        <dbReference type="ARBA" id="ARBA00012438"/>
    </source>
</evidence>
<dbReference type="Proteomes" id="UP000663281">
    <property type="component" value="Chromosome"/>
</dbReference>
<evidence type="ECO:0000256" key="1">
    <source>
        <dbReference type="ARBA" id="ARBA00000085"/>
    </source>
</evidence>
<comment type="catalytic activity">
    <reaction evidence="1">
        <text>ATP + protein L-histidine = ADP + protein N-phospho-L-histidine.</text>
        <dbReference type="EC" id="2.7.13.3"/>
    </reaction>
</comment>
<keyword evidence="7 11" id="KW-0418">Kinase</keyword>
<dbReference type="SUPFAM" id="SSF55874">
    <property type="entry name" value="ATPase domain of HSP90 chaperone/DNA topoisomerase II/histidine kinase"/>
    <property type="match status" value="1"/>
</dbReference>
<evidence type="ECO:0000256" key="2">
    <source>
        <dbReference type="ARBA" id="ARBA00004651"/>
    </source>
</evidence>
<keyword evidence="12" id="KW-1185">Reference proteome</keyword>
<dbReference type="InterPro" id="IPR003661">
    <property type="entry name" value="HisK_dim/P_dom"/>
</dbReference>
<dbReference type="PROSITE" id="PS50109">
    <property type="entry name" value="HIS_KIN"/>
    <property type="match status" value="1"/>
</dbReference>
<proteinExistence type="predicted"/>
<dbReference type="SMART" id="SM00387">
    <property type="entry name" value="HATPase_c"/>
    <property type="match status" value="1"/>
</dbReference>
<organism evidence="11 12">
    <name type="scientific">Shewanella cyperi</name>
    <dbReference type="NCBI Taxonomy" id="2814292"/>
    <lineage>
        <taxon>Bacteria</taxon>
        <taxon>Pseudomonadati</taxon>
        <taxon>Pseudomonadota</taxon>
        <taxon>Gammaproteobacteria</taxon>
        <taxon>Alteromonadales</taxon>
        <taxon>Shewanellaceae</taxon>
        <taxon>Shewanella</taxon>
    </lineage>
</organism>
<dbReference type="SMART" id="SM00388">
    <property type="entry name" value="HisKA"/>
    <property type="match status" value="1"/>
</dbReference>
<feature type="domain" description="Histidine kinase" evidence="10">
    <location>
        <begin position="213"/>
        <end position="419"/>
    </location>
</feature>
<protein>
    <recommendedName>
        <fullName evidence="3">histidine kinase</fullName>
        <ecNumber evidence="3">2.7.13.3</ecNumber>
    </recommendedName>
</protein>
<feature type="transmembrane region" description="Helical" evidence="9">
    <location>
        <begin position="121"/>
        <end position="139"/>
    </location>
</feature>
<evidence type="ECO:0000259" key="10">
    <source>
        <dbReference type="PROSITE" id="PS50109"/>
    </source>
</evidence>